<dbReference type="Proteomes" id="UP000663829">
    <property type="component" value="Unassembled WGS sequence"/>
</dbReference>
<protein>
    <submittedName>
        <fullName evidence="3">Uncharacterized protein</fullName>
    </submittedName>
</protein>
<gene>
    <name evidence="3" type="ORF">GPM918_LOCUS28173</name>
    <name evidence="2" type="ORF">OVA965_LOCUS27350</name>
    <name evidence="5" type="ORF">SRO942_LOCUS28644</name>
    <name evidence="4" type="ORF">TMI583_LOCUS28092</name>
</gene>
<dbReference type="EMBL" id="CAJNOQ010012178">
    <property type="protein sequence ID" value="CAF1293830.1"/>
    <property type="molecule type" value="Genomic_DNA"/>
</dbReference>
<proteinExistence type="predicted"/>
<dbReference type="EMBL" id="CAJNOK010018024">
    <property type="protein sequence ID" value="CAF1274620.1"/>
    <property type="molecule type" value="Genomic_DNA"/>
</dbReference>
<dbReference type="Proteomes" id="UP000682733">
    <property type="component" value="Unassembled WGS sequence"/>
</dbReference>
<feature type="region of interest" description="Disordered" evidence="1">
    <location>
        <begin position="1"/>
        <end position="77"/>
    </location>
</feature>
<dbReference type="AlphaFoldDB" id="A0A815D6I2"/>
<evidence type="ECO:0000313" key="3">
    <source>
        <dbReference type="EMBL" id="CAF1293830.1"/>
    </source>
</evidence>
<dbReference type="Proteomes" id="UP000677228">
    <property type="component" value="Unassembled WGS sequence"/>
</dbReference>
<organism evidence="3 6">
    <name type="scientific">Didymodactylos carnosus</name>
    <dbReference type="NCBI Taxonomy" id="1234261"/>
    <lineage>
        <taxon>Eukaryota</taxon>
        <taxon>Metazoa</taxon>
        <taxon>Spiralia</taxon>
        <taxon>Gnathifera</taxon>
        <taxon>Rotifera</taxon>
        <taxon>Eurotatoria</taxon>
        <taxon>Bdelloidea</taxon>
        <taxon>Philodinida</taxon>
        <taxon>Philodinidae</taxon>
        <taxon>Didymodactylos</taxon>
    </lineage>
</organism>
<evidence type="ECO:0000256" key="1">
    <source>
        <dbReference type="SAM" id="MobiDB-lite"/>
    </source>
</evidence>
<comment type="caution">
    <text evidence="3">The sequence shown here is derived from an EMBL/GenBank/DDBJ whole genome shotgun (WGS) entry which is preliminary data.</text>
</comment>
<evidence type="ECO:0000313" key="5">
    <source>
        <dbReference type="EMBL" id="CAF4104665.1"/>
    </source>
</evidence>
<accession>A0A815D6I2</accession>
<evidence type="ECO:0000313" key="4">
    <source>
        <dbReference type="EMBL" id="CAF4079738.1"/>
    </source>
</evidence>
<dbReference type="Proteomes" id="UP000681722">
    <property type="component" value="Unassembled WGS sequence"/>
</dbReference>
<name>A0A815D6I2_9BILA</name>
<dbReference type="EMBL" id="CAJOBA010039583">
    <property type="protein sequence ID" value="CAF4079738.1"/>
    <property type="molecule type" value="Genomic_DNA"/>
</dbReference>
<evidence type="ECO:0000313" key="2">
    <source>
        <dbReference type="EMBL" id="CAF1274620.1"/>
    </source>
</evidence>
<keyword evidence="6" id="KW-1185">Reference proteome</keyword>
<feature type="compositionally biased region" description="Basic and acidic residues" evidence="1">
    <location>
        <begin position="58"/>
        <end position="68"/>
    </location>
</feature>
<sequence>MAMGGKKMFKNEQSVTTDELEKKEKNSLGASAAGALDQMGTNYEGDMVGGPIRSCRKSNRDSPYDASHRTVQLRINE</sequence>
<reference evidence="3" key="1">
    <citation type="submission" date="2021-02" db="EMBL/GenBank/DDBJ databases">
        <authorList>
            <person name="Nowell W R."/>
        </authorList>
    </citation>
    <scope>NUCLEOTIDE SEQUENCE</scope>
</reference>
<evidence type="ECO:0000313" key="6">
    <source>
        <dbReference type="Proteomes" id="UP000663829"/>
    </source>
</evidence>
<dbReference type="EMBL" id="CAJOBC010034079">
    <property type="protein sequence ID" value="CAF4104665.1"/>
    <property type="molecule type" value="Genomic_DNA"/>
</dbReference>